<evidence type="ECO:0000256" key="3">
    <source>
        <dbReference type="ARBA" id="ARBA00022723"/>
    </source>
</evidence>
<dbReference type="RefSeq" id="WP_118151253.1">
    <property type="nucleotide sequence ID" value="NZ_QWEY01000004.1"/>
</dbReference>
<keyword evidence="7" id="KW-0067">ATP-binding</keyword>
<evidence type="ECO:0000313" key="11">
    <source>
        <dbReference type="Proteomes" id="UP000284547"/>
    </source>
</evidence>
<dbReference type="GO" id="GO:0045127">
    <property type="term" value="F:N-acetylglucosamine kinase activity"/>
    <property type="evidence" value="ECO:0007669"/>
    <property type="project" value="UniProtKB-EC"/>
</dbReference>
<dbReference type="GO" id="GO:0005524">
    <property type="term" value="F:ATP binding"/>
    <property type="evidence" value="ECO:0007669"/>
    <property type="project" value="UniProtKB-KW"/>
</dbReference>
<dbReference type="Gene3D" id="3.30.420.40">
    <property type="match status" value="2"/>
</dbReference>
<keyword evidence="3" id="KW-0479">Metal-binding</keyword>
<keyword evidence="8" id="KW-0119">Carbohydrate metabolism</keyword>
<dbReference type="Pfam" id="PF00480">
    <property type="entry name" value="ROK"/>
    <property type="match status" value="1"/>
</dbReference>
<evidence type="ECO:0000256" key="5">
    <source>
        <dbReference type="ARBA" id="ARBA00022777"/>
    </source>
</evidence>
<dbReference type="InterPro" id="IPR049874">
    <property type="entry name" value="ROK_cs"/>
</dbReference>
<dbReference type="InterPro" id="IPR000600">
    <property type="entry name" value="ROK"/>
</dbReference>
<dbReference type="PANTHER" id="PTHR18964">
    <property type="entry name" value="ROK (REPRESSOR, ORF, KINASE) FAMILY"/>
    <property type="match status" value="1"/>
</dbReference>
<dbReference type="AlphaFoldDB" id="A0A411Z2N7"/>
<comment type="catalytic activity">
    <reaction evidence="9">
        <text>N-acetyl-D-glucosamine + ATP = N-acetyl-D-glucosamine 6-phosphate + ADP + H(+)</text>
        <dbReference type="Rhea" id="RHEA:17417"/>
        <dbReference type="ChEBI" id="CHEBI:15378"/>
        <dbReference type="ChEBI" id="CHEBI:30616"/>
        <dbReference type="ChEBI" id="CHEBI:57513"/>
        <dbReference type="ChEBI" id="CHEBI:456216"/>
        <dbReference type="ChEBI" id="CHEBI:506227"/>
        <dbReference type="EC" id="2.7.1.59"/>
    </reaction>
</comment>
<evidence type="ECO:0000256" key="7">
    <source>
        <dbReference type="ARBA" id="ARBA00022840"/>
    </source>
</evidence>
<reference evidence="10 11" key="1">
    <citation type="submission" date="2018-08" db="EMBL/GenBank/DDBJ databases">
        <title>Flavobacterium tibetense sp. nov., isolated from a wetland YonghuCo on Tibetan Plateau.</title>
        <authorList>
            <person name="Phurbu D."/>
            <person name="Lu H."/>
            <person name="Xing P."/>
        </authorList>
    </citation>
    <scope>NUCLEOTIDE SEQUENCE [LARGE SCALE GENOMIC DNA]</scope>
    <source>
        <strain evidence="10 11">DJC</strain>
    </source>
</reference>
<keyword evidence="4" id="KW-0547">Nucleotide-binding</keyword>
<dbReference type="InterPro" id="IPR043129">
    <property type="entry name" value="ATPase_NBD"/>
</dbReference>
<evidence type="ECO:0000256" key="6">
    <source>
        <dbReference type="ARBA" id="ARBA00022833"/>
    </source>
</evidence>
<gene>
    <name evidence="10" type="ORF">D1012_08825</name>
</gene>
<dbReference type="Proteomes" id="UP000284547">
    <property type="component" value="Unassembled WGS sequence"/>
</dbReference>
<keyword evidence="11" id="KW-1185">Reference proteome</keyword>
<evidence type="ECO:0000256" key="8">
    <source>
        <dbReference type="ARBA" id="ARBA00023277"/>
    </source>
</evidence>
<dbReference type="GO" id="GO:0046872">
    <property type="term" value="F:metal ion binding"/>
    <property type="evidence" value="ECO:0007669"/>
    <property type="project" value="UniProtKB-KW"/>
</dbReference>
<dbReference type="PANTHER" id="PTHR18964:SF162">
    <property type="entry name" value="N-ACETYL-D-GLUCOSAMINE KINASE"/>
    <property type="match status" value="1"/>
</dbReference>
<dbReference type="PROSITE" id="PS01125">
    <property type="entry name" value="ROK"/>
    <property type="match status" value="1"/>
</dbReference>
<accession>A0A411Z2N7</accession>
<dbReference type="OrthoDB" id="9810372at2"/>
<comment type="caution">
    <text evidence="10">The sequence shown here is derived from an EMBL/GenBank/DDBJ whole genome shotgun (WGS) entry which is preliminary data.</text>
</comment>
<organism evidence="10 11">
    <name type="scientific">Pseudotabrizicola alkalilacus</name>
    <dbReference type="NCBI Taxonomy" id="2305252"/>
    <lineage>
        <taxon>Bacteria</taxon>
        <taxon>Pseudomonadati</taxon>
        <taxon>Pseudomonadota</taxon>
        <taxon>Alphaproteobacteria</taxon>
        <taxon>Rhodobacterales</taxon>
        <taxon>Paracoccaceae</taxon>
        <taxon>Pseudotabrizicola</taxon>
    </lineage>
</organism>
<proteinExistence type="predicted"/>
<evidence type="ECO:0000256" key="9">
    <source>
        <dbReference type="ARBA" id="ARBA00049065"/>
    </source>
</evidence>
<dbReference type="EMBL" id="QWEY01000004">
    <property type="protein sequence ID" value="RGP37329.1"/>
    <property type="molecule type" value="Genomic_DNA"/>
</dbReference>
<keyword evidence="5" id="KW-0418">Kinase</keyword>
<dbReference type="SUPFAM" id="SSF53067">
    <property type="entry name" value="Actin-like ATPase domain"/>
    <property type="match status" value="1"/>
</dbReference>
<dbReference type="EC" id="2.7.1.59" evidence="1"/>
<evidence type="ECO:0000313" key="10">
    <source>
        <dbReference type="EMBL" id="RGP37329.1"/>
    </source>
</evidence>
<keyword evidence="6" id="KW-0862">Zinc</keyword>
<sequence>MILCFDIGGSRIKAALATAGRITPLGDCPTPGADFDAFLAALDGYAGGSALQGVAISIAGVVAPETGRIKVANIPCADGRVLSDEISAALGLPVLVLNDADCFALAEQRQGAGRGHRTVFGVILGTGVGGGLVIDGRLVQGAGGFAGEWGHGAVVAAPWNLQCGCGLRGCVDAVCGARGLEKLHHGLHGEAAASTTILADWQAGDARAGQTVALWLDLITPPLALVLNVVGASVVPVGGGLSNVPALLEALDQRLRAAILRQTDAPLVVPALCRPEPGLIGAAEAGREAFAT</sequence>
<protein>
    <recommendedName>
        <fullName evidence="1">N-acetylglucosamine kinase</fullName>
        <ecNumber evidence="1">2.7.1.59</ecNumber>
    </recommendedName>
</protein>
<evidence type="ECO:0000256" key="4">
    <source>
        <dbReference type="ARBA" id="ARBA00022741"/>
    </source>
</evidence>
<name>A0A411Z2N7_9RHOB</name>
<evidence type="ECO:0000256" key="1">
    <source>
        <dbReference type="ARBA" id="ARBA00012122"/>
    </source>
</evidence>
<evidence type="ECO:0000256" key="2">
    <source>
        <dbReference type="ARBA" id="ARBA00022679"/>
    </source>
</evidence>
<keyword evidence="2" id="KW-0808">Transferase</keyword>